<keyword evidence="1" id="KW-0812">Transmembrane</keyword>
<proteinExistence type="predicted"/>
<dbReference type="EnsemblPlants" id="AES66355">
    <property type="protein sequence ID" value="AES66355"/>
    <property type="gene ID" value="MTR_2g066255"/>
</dbReference>
<name>G7IT98_MEDTR</name>
<feature type="domain" description="Late nodulin" evidence="2">
    <location>
        <begin position="1"/>
        <end position="53"/>
    </location>
</feature>
<dbReference type="AlphaFoldDB" id="G7IT98"/>
<dbReference type="InterPro" id="IPR009810">
    <property type="entry name" value="Nodulin_late_dom"/>
</dbReference>
<evidence type="ECO:0000313" key="4">
    <source>
        <dbReference type="EnsemblPlants" id="AES66355"/>
    </source>
</evidence>
<evidence type="ECO:0000313" key="5">
    <source>
        <dbReference type="Proteomes" id="UP000002051"/>
    </source>
</evidence>
<keyword evidence="1" id="KW-0472">Membrane</keyword>
<evidence type="ECO:0000259" key="2">
    <source>
        <dbReference type="Pfam" id="PF07127"/>
    </source>
</evidence>
<evidence type="ECO:0000313" key="3">
    <source>
        <dbReference type="EMBL" id="AES66355.1"/>
    </source>
</evidence>
<keyword evidence="5" id="KW-1185">Reference proteome</keyword>
<gene>
    <name evidence="3" type="ordered locus">MTR_2g066255</name>
</gene>
<reference evidence="3 5" key="2">
    <citation type="journal article" date="2014" name="BMC Genomics">
        <title>An improved genome release (version Mt4.0) for the model legume Medicago truncatula.</title>
        <authorList>
            <person name="Tang H."/>
            <person name="Krishnakumar V."/>
            <person name="Bidwell S."/>
            <person name="Rosen B."/>
            <person name="Chan A."/>
            <person name="Zhou S."/>
            <person name="Gentzbittel L."/>
            <person name="Childs K.L."/>
            <person name="Yandell M."/>
            <person name="Gundlach H."/>
            <person name="Mayer K.F."/>
            <person name="Schwartz D.C."/>
            <person name="Town C.D."/>
        </authorList>
    </citation>
    <scope>GENOME REANNOTATION</scope>
    <source>
        <strain evidence="4 5">cv. Jemalong A17</strain>
    </source>
</reference>
<feature type="transmembrane region" description="Helical" evidence="1">
    <location>
        <begin position="7"/>
        <end position="25"/>
    </location>
</feature>
<dbReference type="EMBL" id="CM001218">
    <property type="protein sequence ID" value="AES66355.1"/>
    <property type="molecule type" value="Genomic_DNA"/>
</dbReference>
<organism evidence="3 5">
    <name type="scientific">Medicago truncatula</name>
    <name type="common">Barrel medic</name>
    <name type="synonym">Medicago tribuloides</name>
    <dbReference type="NCBI Taxonomy" id="3880"/>
    <lineage>
        <taxon>Eukaryota</taxon>
        <taxon>Viridiplantae</taxon>
        <taxon>Streptophyta</taxon>
        <taxon>Embryophyta</taxon>
        <taxon>Tracheophyta</taxon>
        <taxon>Spermatophyta</taxon>
        <taxon>Magnoliopsida</taxon>
        <taxon>eudicotyledons</taxon>
        <taxon>Gunneridae</taxon>
        <taxon>Pentapetalae</taxon>
        <taxon>rosids</taxon>
        <taxon>fabids</taxon>
        <taxon>Fabales</taxon>
        <taxon>Fabaceae</taxon>
        <taxon>Papilionoideae</taxon>
        <taxon>50 kb inversion clade</taxon>
        <taxon>NPAAA clade</taxon>
        <taxon>Hologalegina</taxon>
        <taxon>IRL clade</taxon>
        <taxon>Trifolieae</taxon>
        <taxon>Medicago</taxon>
    </lineage>
</organism>
<reference evidence="4" key="3">
    <citation type="submission" date="2015-04" db="UniProtKB">
        <authorList>
            <consortium name="EnsemblPlants"/>
        </authorList>
    </citation>
    <scope>IDENTIFICATION</scope>
    <source>
        <strain evidence="4">cv. Jemalong A17</strain>
    </source>
</reference>
<reference evidence="3 5" key="1">
    <citation type="journal article" date="2011" name="Nature">
        <title>The Medicago genome provides insight into the evolution of rhizobial symbioses.</title>
        <authorList>
            <person name="Young N.D."/>
            <person name="Debelle F."/>
            <person name="Oldroyd G.E."/>
            <person name="Geurts R."/>
            <person name="Cannon S.B."/>
            <person name="Udvardi M.K."/>
            <person name="Benedito V.A."/>
            <person name="Mayer K.F."/>
            <person name="Gouzy J."/>
            <person name="Schoof H."/>
            <person name="Van de Peer Y."/>
            <person name="Proost S."/>
            <person name="Cook D.R."/>
            <person name="Meyers B.C."/>
            <person name="Spannagl M."/>
            <person name="Cheung F."/>
            <person name="De Mita S."/>
            <person name="Krishnakumar V."/>
            <person name="Gundlach H."/>
            <person name="Zhou S."/>
            <person name="Mudge J."/>
            <person name="Bharti A.K."/>
            <person name="Murray J.D."/>
            <person name="Naoumkina M.A."/>
            <person name="Rosen B."/>
            <person name="Silverstein K.A."/>
            <person name="Tang H."/>
            <person name="Rombauts S."/>
            <person name="Zhao P.X."/>
            <person name="Zhou P."/>
            <person name="Barbe V."/>
            <person name="Bardou P."/>
            <person name="Bechner M."/>
            <person name="Bellec A."/>
            <person name="Berger A."/>
            <person name="Berges H."/>
            <person name="Bidwell S."/>
            <person name="Bisseling T."/>
            <person name="Choisne N."/>
            <person name="Couloux A."/>
            <person name="Denny R."/>
            <person name="Deshpande S."/>
            <person name="Dai X."/>
            <person name="Doyle J.J."/>
            <person name="Dudez A.M."/>
            <person name="Farmer A.D."/>
            <person name="Fouteau S."/>
            <person name="Franken C."/>
            <person name="Gibelin C."/>
            <person name="Gish J."/>
            <person name="Goldstein S."/>
            <person name="Gonzalez A.J."/>
            <person name="Green P.J."/>
            <person name="Hallab A."/>
            <person name="Hartog M."/>
            <person name="Hua A."/>
            <person name="Humphray S.J."/>
            <person name="Jeong D.H."/>
            <person name="Jing Y."/>
            <person name="Jocker A."/>
            <person name="Kenton S.M."/>
            <person name="Kim D.J."/>
            <person name="Klee K."/>
            <person name="Lai H."/>
            <person name="Lang C."/>
            <person name="Lin S."/>
            <person name="Macmil S.L."/>
            <person name="Magdelenat G."/>
            <person name="Matthews L."/>
            <person name="McCorrison J."/>
            <person name="Monaghan E.L."/>
            <person name="Mun J.H."/>
            <person name="Najar F.Z."/>
            <person name="Nicholson C."/>
            <person name="Noirot C."/>
            <person name="O'Bleness M."/>
            <person name="Paule C.R."/>
            <person name="Poulain J."/>
            <person name="Prion F."/>
            <person name="Qin B."/>
            <person name="Qu C."/>
            <person name="Retzel E.F."/>
            <person name="Riddle C."/>
            <person name="Sallet E."/>
            <person name="Samain S."/>
            <person name="Samson N."/>
            <person name="Sanders I."/>
            <person name="Saurat O."/>
            <person name="Scarpelli C."/>
            <person name="Schiex T."/>
            <person name="Segurens B."/>
            <person name="Severin A.J."/>
            <person name="Sherrier D.J."/>
            <person name="Shi R."/>
            <person name="Sims S."/>
            <person name="Singer S.R."/>
            <person name="Sinharoy S."/>
            <person name="Sterck L."/>
            <person name="Viollet A."/>
            <person name="Wang B.B."/>
            <person name="Wang K."/>
            <person name="Wang M."/>
            <person name="Wang X."/>
            <person name="Warfsmann J."/>
            <person name="Weissenbach J."/>
            <person name="White D.D."/>
            <person name="White J.D."/>
            <person name="Wiley G.B."/>
            <person name="Wincker P."/>
            <person name="Xing Y."/>
            <person name="Yang L."/>
            <person name="Yao Z."/>
            <person name="Ying F."/>
            <person name="Zhai J."/>
            <person name="Zhou L."/>
            <person name="Zuber A."/>
            <person name="Denarie J."/>
            <person name="Dixon R.A."/>
            <person name="May G.D."/>
            <person name="Schwartz D.C."/>
            <person name="Rogers J."/>
            <person name="Quetier F."/>
            <person name="Town C.D."/>
            <person name="Roe B.A."/>
        </authorList>
    </citation>
    <scope>NUCLEOTIDE SEQUENCE [LARGE SCALE GENOMIC DNA]</scope>
    <source>
        <strain evidence="3">A17</strain>
        <strain evidence="4 5">cv. Jemalong A17</strain>
    </source>
</reference>
<dbReference type="Pfam" id="PF07127">
    <property type="entry name" value="Nodulin_late"/>
    <property type="match status" value="1"/>
</dbReference>
<dbReference type="HOGENOM" id="CLU_181053_0_5_1"/>
<dbReference type="PaxDb" id="3880-AES66355"/>
<keyword evidence="1" id="KW-1133">Transmembrane helix</keyword>
<sequence>MVKILKFIHIMIIFLIFIIVTNGASNPCVSTRDCTTHTCNPPLVARCINLRCYCGYK</sequence>
<accession>G7IT98</accession>
<protein>
    <submittedName>
        <fullName evidence="3">Late nodulin</fullName>
    </submittedName>
</protein>
<evidence type="ECO:0000256" key="1">
    <source>
        <dbReference type="SAM" id="Phobius"/>
    </source>
</evidence>
<dbReference type="Proteomes" id="UP000002051">
    <property type="component" value="Chromosome 2"/>
</dbReference>
<dbReference type="GO" id="GO:0046872">
    <property type="term" value="F:metal ion binding"/>
    <property type="evidence" value="ECO:0007669"/>
    <property type="project" value="InterPro"/>
</dbReference>